<evidence type="ECO:0000256" key="2">
    <source>
        <dbReference type="ARBA" id="ARBA00022516"/>
    </source>
</evidence>
<dbReference type="PANTHER" id="PTHR11157">
    <property type="entry name" value="FATTY ACID ACYL TRANSFERASE-RELATED"/>
    <property type="match status" value="1"/>
</dbReference>
<dbReference type="OrthoDB" id="434092at2759"/>
<dbReference type="Pfam" id="PF01151">
    <property type="entry name" value="ELO"/>
    <property type="match status" value="1"/>
</dbReference>
<dbReference type="InterPro" id="IPR002076">
    <property type="entry name" value="ELO_fam"/>
</dbReference>
<feature type="transmembrane region" description="Helical" evidence="10">
    <location>
        <begin position="157"/>
        <end position="175"/>
    </location>
</feature>
<dbReference type="GO" id="GO:0009922">
    <property type="term" value="F:fatty acid elongase activity"/>
    <property type="evidence" value="ECO:0007669"/>
    <property type="project" value="UniProtKB-EC"/>
</dbReference>
<dbReference type="GO" id="GO:0034625">
    <property type="term" value="P:fatty acid elongation, monounsaturated fatty acid"/>
    <property type="evidence" value="ECO:0007669"/>
    <property type="project" value="TreeGrafter"/>
</dbReference>
<evidence type="ECO:0000256" key="3">
    <source>
        <dbReference type="ARBA" id="ARBA00022679"/>
    </source>
</evidence>
<dbReference type="GO" id="GO:0042761">
    <property type="term" value="P:very long-chain fatty acid biosynthetic process"/>
    <property type="evidence" value="ECO:0007669"/>
    <property type="project" value="TreeGrafter"/>
</dbReference>
<keyword evidence="6 10" id="KW-1133">Transmembrane helix</keyword>
<feature type="transmembrane region" description="Helical" evidence="10">
    <location>
        <begin position="241"/>
        <end position="260"/>
    </location>
</feature>
<sequence length="318" mass="36809">MGYNPLLSTSGPVVATLDRWIWNGLAIPPDYRTKDWFLMESPGYISILVLFMYLPFCTRVGPWLMRDRKPFDLRNTIIFYNFTQVIFSAFIFYEGLQGGWANGYDWTCQPMDPSTSPTAMRMARAVWLYFICKLVDLLDTVFFVLRKKNNQVSFLHLYHHVSMVGISWGGTRYMPGGHGTMLGLLNSFVHVVMYTYYMLSAFGPHMQKYLWWKRYLTRMQMIQFMMVLVHTLLILQPSCTYPKVAFIFLAPNTLIFFYLFNDFYQQAYRKPSQANGKVSNGVHTNGTNGVHKNGTNGVHQNGNSYMISACYSPNSKLD</sequence>
<organism evidence="12 13">
    <name type="scientific">Cloeon dipterum</name>
    <dbReference type="NCBI Taxonomy" id="197152"/>
    <lineage>
        <taxon>Eukaryota</taxon>
        <taxon>Metazoa</taxon>
        <taxon>Ecdysozoa</taxon>
        <taxon>Arthropoda</taxon>
        <taxon>Hexapoda</taxon>
        <taxon>Insecta</taxon>
        <taxon>Pterygota</taxon>
        <taxon>Palaeoptera</taxon>
        <taxon>Ephemeroptera</taxon>
        <taxon>Pisciforma</taxon>
        <taxon>Baetidae</taxon>
        <taxon>Cloeon</taxon>
    </lineage>
</organism>
<evidence type="ECO:0000256" key="10">
    <source>
        <dbReference type="RuleBase" id="RU361115"/>
    </source>
</evidence>
<dbReference type="EMBL" id="CADEPI010000144">
    <property type="protein sequence ID" value="CAB3377393.1"/>
    <property type="molecule type" value="Genomic_DNA"/>
</dbReference>
<dbReference type="PANTHER" id="PTHR11157:SF28">
    <property type="entry name" value="ELONGATION OF VERY LONG CHAIN FATTY ACIDS PROTEIN"/>
    <property type="match status" value="1"/>
</dbReference>
<name>A0A8S1DHP2_9INSE</name>
<dbReference type="GO" id="GO:0005789">
    <property type="term" value="C:endoplasmic reticulum membrane"/>
    <property type="evidence" value="ECO:0007669"/>
    <property type="project" value="TreeGrafter"/>
</dbReference>
<evidence type="ECO:0000256" key="6">
    <source>
        <dbReference type="ARBA" id="ARBA00022989"/>
    </source>
</evidence>
<evidence type="ECO:0000256" key="4">
    <source>
        <dbReference type="ARBA" id="ARBA00022692"/>
    </source>
</evidence>
<dbReference type="AlphaFoldDB" id="A0A8S1DHP2"/>
<evidence type="ECO:0000256" key="7">
    <source>
        <dbReference type="ARBA" id="ARBA00023098"/>
    </source>
</evidence>
<dbReference type="Proteomes" id="UP000494165">
    <property type="component" value="Unassembled WGS sequence"/>
</dbReference>
<reference evidence="12 13" key="1">
    <citation type="submission" date="2020-04" db="EMBL/GenBank/DDBJ databases">
        <authorList>
            <person name="Alioto T."/>
            <person name="Alioto T."/>
            <person name="Gomez Garrido J."/>
        </authorList>
    </citation>
    <scope>NUCLEOTIDE SEQUENCE [LARGE SCALE GENOMIC DNA]</scope>
</reference>
<feature type="transmembrane region" description="Helical" evidence="10">
    <location>
        <begin position="181"/>
        <end position="203"/>
    </location>
</feature>
<feature type="transmembrane region" description="Helical" evidence="10">
    <location>
        <begin position="77"/>
        <end position="96"/>
    </location>
</feature>
<evidence type="ECO:0000313" key="12">
    <source>
        <dbReference type="EMBL" id="CAB3377393.1"/>
    </source>
</evidence>
<keyword evidence="2 10" id="KW-0444">Lipid biosynthesis</keyword>
<comment type="similarity">
    <text evidence="10">Belongs to the ELO family.</text>
</comment>
<dbReference type="EC" id="2.3.1.199" evidence="10"/>
<dbReference type="GO" id="GO:0019367">
    <property type="term" value="P:fatty acid elongation, saturated fatty acid"/>
    <property type="evidence" value="ECO:0007669"/>
    <property type="project" value="TreeGrafter"/>
</dbReference>
<evidence type="ECO:0000256" key="1">
    <source>
        <dbReference type="ARBA" id="ARBA00004141"/>
    </source>
</evidence>
<keyword evidence="7 10" id="KW-0443">Lipid metabolism</keyword>
<keyword evidence="3 10" id="KW-0808">Transferase</keyword>
<feature type="region of interest" description="Disordered" evidence="11">
    <location>
        <begin position="273"/>
        <end position="300"/>
    </location>
</feature>
<gene>
    <name evidence="12" type="ORF">CLODIP_2_CD13976</name>
</gene>
<evidence type="ECO:0000256" key="8">
    <source>
        <dbReference type="ARBA" id="ARBA00023136"/>
    </source>
</evidence>
<comment type="subcellular location">
    <subcellularLocation>
        <location evidence="1">Membrane</location>
        <topology evidence="1">Multi-pass membrane protein</topology>
    </subcellularLocation>
</comment>
<keyword evidence="9 10" id="KW-0275">Fatty acid biosynthesis</keyword>
<accession>A0A8S1DHP2</accession>
<evidence type="ECO:0000256" key="9">
    <source>
        <dbReference type="ARBA" id="ARBA00023160"/>
    </source>
</evidence>
<feature type="transmembrane region" description="Helical" evidence="10">
    <location>
        <begin position="44"/>
        <end position="65"/>
    </location>
</feature>
<feature type="transmembrane region" description="Helical" evidence="10">
    <location>
        <begin position="126"/>
        <end position="145"/>
    </location>
</feature>
<evidence type="ECO:0000256" key="11">
    <source>
        <dbReference type="SAM" id="MobiDB-lite"/>
    </source>
</evidence>
<proteinExistence type="inferred from homology"/>
<keyword evidence="5 10" id="KW-0276">Fatty acid metabolism</keyword>
<comment type="catalytic activity">
    <reaction evidence="10">
        <text>a very-long-chain acyl-CoA + malonyl-CoA + H(+) = a very-long-chain 3-oxoacyl-CoA + CO2 + CoA</text>
        <dbReference type="Rhea" id="RHEA:32727"/>
        <dbReference type="ChEBI" id="CHEBI:15378"/>
        <dbReference type="ChEBI" id="CHEBI:16526"/>
        <dbReference type="ChEBI" id="CHEBI:57287"/>
        <dbReference type="ChEBI" id="CHEBI:57384"/>
        <dbReference type="ChEBI" id="CHEBI:90725"/>
        <dbReference type="ChEBI" id="CHEBI:90736"/>
        <dbReference type="EC" id="2.3.1.199"/>
    </reaction>
</comment>
<dbReference type="GO" id="GO:0034626">
    <property type="term" value="P:fatty acid elongation, polyunsaturated fatty acid"/>
    <property type="evidence" value="ECO:0007669"/>
    <property type="project" value="TreeGrafter"/>
</dbReference>
<evidence type="ECO:0000313" key="13">
    <source>
        <dbReference type="Proteomes" id="UP000494165"/>
    </source>
</evidence>
<keyword evidence="8 10" id="KW-0472">Membrane</keyword>
<protein>
    <recommendedName>
        <fullName evidence="10">Elongation of very long chain fatty acids protein</fullName>
        <ecNumber evidence="10">2.3.1.199</ecNumber>
    </recommendedName>
    <alternativeName>
        <fullName evidence="10">Very-long-chain 3-oxoacyl-CoA synthase</fullName>
    </alternativeName>
</protein>
<dbReference type="GO" id="GO:0030148">
    <property type="term" value="P:sphingolipid biosynthetic process"/>
    <property type="evidence" value="ECO:0007669"/>
    <property type="project" value="TreeGrafter"/>
</dbReference>
<keyword evidence="13" id="KW-1185">Reference proteome</keyword>
<keyword evidence="4 10" id="KW-0812">Transmembrane</keyword>
<feature type="transmembrane region" description="Helical" evidence="10">
    <location>
        <begin position="215"/>
        <end position="235"/>
    </location>
</feature>
<evidence type="ECO:0000256" key="5">
    <source>
        <dbReference type="ARBA" id="ARBA00022832"/>
    </source>
</evidence>
<comment type="caution">
    <text evidence="12">The sequence shown here is derived from an EMBL/GenBank/DDBJ whole genome shotgun (WGS) entry which is preliminary data.</text>
</comment>